<evidence type="ECO:0000313" key="2">
    <source>
        <dbReference type="EMBL" id="ROV68527.1"/>
    </source>
</evidence>
<feature type="region of interest" description="Disordered" evidence="1">
    <location>
        <begin position="180"/>
        <end position="207"/>
    </location>
</feature>
<gene>
    <name evidence="2" type="ORF">D3105_10875</name>
</gene>
<dbReference type="InterPro" id="IPR015943">
    <property type="entry name" value="WD40/YVTN_repeat-like_dom_sf"/>
</dbReference>
<reference evidence="2 3" key="1">
    <citation type="submission" date="2018-08" db="EMBL/GenBank/DDBJ databases">
        <title>Streptomyces globisporus 1912-4Crt, whole genome shotgun sequence.</title>
        <authorList>
            <person name="Matselyukh B."/>
        </authorList>
    </citation>
    <scope>NUCLEOTIDE SEQUENCE [LARGE SCALE GENOMIC DNA]</scope>
    <source>
        <strain evidence="2 3">1912-4Crt</strain>
    </source>
</reference>
<evidence type="ECO:0000313" key="3">
    <source>
        <dbReference type="Proteomes" id="UP000285596"/>
    </source>
</evidence>
<comment type="caution">
    <text evidence="2">The sequence shown here is derived from an EMBL/GenBank/DDBJ whole genome shotgun (WGS) entry which is preliminary data.</text>
</comment>
<dbReference type="SUPFAM" id="SSF50998">
    <property type="entry name" value="Quinoprotein alcohol dehydrogenase-like"/>
    <property type="match status" value="1"/>
</dbReference>
<protein>
    <submittedName>
        <fullName evidence="2">Uncharacterized protein</fullName>
    </submittedName>
</protein>
<dbReference type="InterPro" id="IPR011047">
    <property type="entry name" value="Quinoprotein_ADH-like_sf"/>
</dbReference>
<proteinExistence type="predicted"/>
<feature type="compositionally biased region" description="Low complexity" evidence="1">
    <location>
        <begin position="188"/>
        <end position="203"/>
    </location>
</feature>
<accession>A0A423V1U4</accession>
<name>A0A423V1U4_STRGL</name>
<dbReference type="RefSeq" id="WP_118902712.1">
    <property type="nucleotide sequence ID" value="NZ_QWFA01000044.1"/>
</dbReference>
<dbReference type="AlphaFoldDB" id="A0A423V1U4"/>
<sequence>MIFPLTVDRILADRFRAEFGRSVLTVAAPTGTHFVLGGHDPQGSADGYPIGVYAVPPPTAAPRAHLAALQWLRTGWRLRAAAFHPTVPLLVLGTGSYDGGYFFEGEVVLLDLATGEHRHLFEEGCRREVRSLEWTDAHTLRILLAPYDDWEDRAAWLEGHRVDLVRPDWRTVPAHSVRHTELTGPRVPASLPEPAPALAAPDAEGPRPGEIRSLTVLPDGDILLTADHVLLERWSARGERRWSVPADPDLGGGRTAVALPEGDSAWVEALGPSHGGSGTFLRIALSDGTERGRRTTPGAASLVSTSEGPLLVPTRAGYGERARSLFRHSPHAIFRDVSGSACVCDCPWDDDEDCDCRCTCPACAGEREDAEVWLTVVATRRTGRPVDLAFPAVERCRRVFPWSWEPGETHVGGPGVGVGETDLVMATVRHDGRVGPPVQGFVARRSTAEGSTGAPSWVFPVDRTPTALDIDPATGTVFVALGSGELIALEATTGRLLARGHVPVRGAPVIPTAVTVAGPGRILLGTCDGRVLIATAR</sequence>
<dbReference type="Proteomes" id="UP000285596">
    <property type="component" value="Unassembled WGS sequence"/>
</dbReference>
<dbReference type="Gene3D" id="2.130.10.10">
    <property type="entry name" value="YVTN repeat-like/Quinoprotein amine dehydrogenase"/>
    <property type="match status" value="1"/>
</dbReference>
<dbReference type="EMBL" id="QWFA01000044">
    <property type="protein sequence ID" value="ROV68527.1"/>
    <property type="molecule type" value="Genomic_DNA"/>
</dbReference>
<evidence type="ECO:0000256" key="1">
    <source>
        <dbReference type="SAM" id="MobiDB-lite"/>
    </source>
</evidence>
<organism evidence="2 3">
    <name type="scientific">Streptomyces globisporus</name>
    <dbReference type="NCBI Taxonomy" id="1908"/>
    <lineage>
        <taxon>Bacteria</taxon>
        <taxon>Bacillati</taxon>
        <taxon>Actinomycetota</taxon>
        <taxon>Actinomycetes</taxon>
        <taxon>Kitasatosporales</taxon>
        <taxon>Streptomycetaceae</taxon>
        <taxon>Streptomyces</taxon>
    </lineage>
</organism>